<reference evidence="7 8" key="1">
    <citation type="submission" date="2021-06" db="EMBL/GenBank/DDBJ databases">
        <title>Bacillus sp. RD4P76, an endophyte from a halophyte.</title>
        <authorList>
            <person name="Sun J.-Q."/>
        </authorList>
    </citation>
    <scope>NUCLEOTIDE SEQUENCE [LARGE SCALE GENOMIC DNA]</scope>
    <source>
        <strain evidence="7 8">JCM 17098</strain>
    </source>
</reference>
<keyword evidence="3" id="KW-0949">S-adenosyl-L-methionine</keyword>
<accession>A0ABS6JU92</accession>
<gene>
    <name evidence="7" type="ORF">KS407_11990</name>
</gene>
<dbReference type="EMBL" id="JAHQCR010000050">
    <property type="protein sequence ID" value="MBU9722156.1"/>
    <property type="molecule type" value="Genomic_DNA"/>
</dbReference>
<dbReference type="InterPro" id="IPR002941">
    <property type="entry name" value="DNA_methylase_N4/N6"/>
</dbReference>
<dbReference type="SUPFAM" id="SSF53335">
    <property type="entry name" value="S-adenosyl-L-methionine-dependent methyltransferases"/>
    <property type="match status" value="1"/>
</dbReference>
<dbReference type="Pfam" id="PF12564">
    <property type="entry name" value="TypeIII_RM_meth"/>
    <property type="match status" value="1"/>
</dbReference>
<name>A0ABS6JU92_9BACI</name>
<protein>
    <submittedName>
        <fullName evidence="7">Site-specific DNA-methyltransferase</fullName>
    </submittedName>
</protein>
<keyword evidence="1" id="KW-0489">Methyltransferase</keyword>
<feature type="domain" description="DNA methylase N-4/N-6" evidence="5">
    <location>
        <begin position="198"/>
        <end position="527"/>
    </location>
</feature>
<dbReference type="InterPro" id="IPR029063">
    <property type="entry name" value="SAM-dependent_MTases_sf"/>
</dbReference>
<evidence type="ECO:0000259" key="5">
    <source>
        <dbReference type="Pfam" id="PF01555"/>
    </source>
</evidence>
<evidence type="ECO:0000259" key="6">
    <source>
        <dbReference type="Pfam" id="PF12564"/>
    </source>
</evidence>
<evidence type="ECO:0000256" key="2">
    <source>
        <dbReference type="ARBA" id="ARBA00022679"/>
    </source>
</evidence>
<dbReference type="PIRSF" id="PIRSF015855">
    <property type="entry name" value="TypeIII_Mtase_mKpnI"/>
    <property type="match status" value="1"/>
</dbReference>
<feature type="domain" description="Type III restriction/modification enzyme methylation subunit" evidence="6">
    <location>
        <begin position="42"/>
        <end position="96"/>
    </location>
</feature>
<evidence type="ECO:0000256" key="4">
    <source>
        <dbReference type="ARBA" id="ARBA00022747"/>
    </source>
</evidence>
<comment type="caution">
    <text evidence="7">The sequence shown here is derived from an EMBL/GenBank/DDBJ whole genome shotgun (WGS) entry which is preliminary data.</text>
</comment>
<dbReference type="InterPro" id="IPR002295">
    <property type="entry name" value="N4/N6-MTase_EcoPI_Mod-like"/>
</dbReference>
<dbReference type="Pfam" id="PF01555">
    <property type="entry name" value="N6_N4_Mtase"/>
    <property type="match status" value="1"/>
</dbReference>
<organism evidence="7 8">
    <name type="scientific">Evansella alkalicola</name>
    <dbReference type="NCBI Taxonomy" id="745819"/>
    <lineage>
        <taxon>Bacteria</taxon>
        <taxon>Bacillati</taxon>
        <taxon>Bacillota</taxon>
        <taxon>Bacilli</taxon>
        <taxon>Bacillales</taxon>
        <taxon>Bacillaceae</taxon>
        <taxon>Evansella</taxon>
    </lineage>
</organism>
<keyword evidence="8" id="KW-1185">Reference proteome</keyword>
<keyword evidence="4" id="KW-0680">Restriction system</keyword>
<evidence type="ECO:0000313" key="7">
    <source>
        <dbReference type="EMBL" id="MBU9722156.1"/>
    </source>
</evidence>
<sequence length="670" mass="77290">MAKIQPKVFDKIIEIVESFGEKYIAEGGLKRTALVNDLRNYDETLISALMKDDYINEHYFKKIAEKDIFLFDQFVDMLQYRDYWETSYTKYENQIGFNSGGKYLSEQQDVVLDFPFKDGFLSAAMSKEDIGYDESFFNEVIEKDEIDVMLDKKILINVTKFDEHGEQTVSDFNDENLVIKGNNLLALHTLKEKYRGRIKLVYIDPPYYFEAKKKEDTFKYNSNFKLSTWLVFMKNRLEVAKELLSEDGAIFVQISDDGVAELHRLMKDIFNEPGKNNFINKITVKTKSPSGFASVNAGVFETAEYIIGFAKDKPNWTYNPQFVETSYDSNYKYYVKNKQDDISQWEIVSLNDYLPTLFGYENKQAFVDELGKDVLEKKMSDFALENADSVFRYTAIGNDAGQEIVSMRNISKGDKDTIYKIQRETHYDVIVHNGQEIAFYSKKVREIDGKKVPSIQLSNIWMDTPYEGIAKEGGVTLKGGKKPEKLIRRIIEMASNKGDIVLDFFGGSGTTAAVAHKVERKYITIEQLDYEENSPWNRLKDVVSGEDQSGISKIVKWNGGGSFVYTELFPKNIGYLIDIIKANSISELKVVYDRMIQGSDTQEKADIDFRADLTKIDWSRGTEENRKLLIKIIEKNQLYYNLSEIDDSNVRELISDSDYEFNKSFYGEEA</sequence>
<dbReference type="PRINTS" id="PR00506">
    <property type="entry name" value="D21N6MTFRASE"/>
</dbReference>
<proteinExistence type="predicted"/>
<dbReference type="Proteomes" id="UP000790580">
    <property type="component" value="Unassembled WGS sequence"/>
</dbReference>
<evidence type="ECO:0000313" key="8">
    <source>
        <dbReference type="Proteomes" id="UP000790580"/>
    </source>
</evidence>
<keyword evidence="2" id="KW-0808">Transferase</keyword>
<evidence type="ECO:0000256" key="3">
    <source>
        <dbReference type="ARBA" id="ARBA00022691"/>
    </source>
</evidence>
<dbReference type="RefSeq" id="WP_088076397.1">
    <property type="nucleotide sequence ID" value="NZ_JAHQCR010000050.1"/>
</dbReference>
<evidence type="ECO:0000256" key="1">
    <source>
        <dbReference type="ARBA" id="ARBA00022603"/>
    </source>
</evidence>
<dbReference type="Gene3D" id="3.40.50.150">
    <property type="entry name" value="Vaccinia Virus protein VP39"/>
    <property type="match status" value="1"/>
</dbReference>
<dbReference type="InterPro" id="IPR022221">
    <property type="entry name" value="TypeIII_RM_meth"/>
</dbReference>